<reference evidence="1" key="1">
    <citation type="journal article" date="2013" name="Nat. Commun.">
        <title>Whole-genome sequencing of Oryza brachyantha reveals mechanisms underlying Oryza genome evolution.</title>
        <authorList>
            <person name="Chen J."/>
            <person name="Huang Q."/>
            <person name="Gao D."/>
            <person name="Wang J."/>
            <person name="Lang Y."/>
            <person name="Liu T."/>
            <person name="Li B."/>
            <person name="Bai Z."/>
            <person name="Luis Goicoechea J."/>
            <person name="Liang C."/>
            <person name="Chen C."/>
            <person name="Zhang W."/>
            <person name="Sun S."/>
            <person name="Liao Y."/>
            <person name="Zhang X."/>
            <person name="Yang L."/>
            <person name="Song C."/>
            <person name="Wang M."/>
            <person name="Shi J."/>
            <person name="Liu G."/>
            <person name="Liu J."/>
            <person name="Zhou H."/>
            <person name="Zhou W."/>
            <person name="Yu Q."/>
            <person name="An N."/>
            <person name="Chen Y."/>
            <person name="Cai Q."/>
            <person name="Wang B."/>
            <person name="Liu B."/>
            <person name="Min J."/>
            <person name="Huang Y."/>
            <person name="Wu H."/>
            <person name="Li Z."/>
            <person name="Zhang Y."/>
            <person name="Yin Y."/>
            <person name="Song W."/>
            <person name="Jiang J."/>
            <person name="Jackson S.A."/>
            <person name="Wing R.A."/>
            <person name="Wang J."/>
            <person name="Chen M."/>
        </authorList>
    </citation>
    <scope>NUCLEOTIDE SEQUENCE [LARGE SCALE GENOMIC DNA]</scope>
    <source>
        <strain evidence="1">cv. IRGC 101232</strain>
    </source>
</reference>
<name>J3NEZ3_ORYBR</name>
<keyword evidence="2" id="KW-1185">Reference proteome</keyword>
<protein>
    <submittedName>
        <fullName evidence="1">Uncharacterized protein</fullName>
    </submittedName>
</protein>
<accession>J3NEZ3</accession>
<organism evidence="1">
    <name type="scientific">Oryza brachyantha</name>
    <name type="common">malo sina</name>
    <dbReference type="NCBI Taxonomy" id="4533"/>
    <lineage>
        <taxon>Eukaryota</taxon>
        <taxon>Viridiplantae</taxon>
        <taxon>Streptophyta</taxon>
        <taxon>Embryophyta</taxon>
        <taxon>Tracheophyta</taxon>
        <taxon>Spermatophyta</taxon>
        <taxon>Magnoliopsida</taxon>
        <taxon>Liliopsida</taxon>
        <taxon>Poales</taxon>
        <taxon>Poaceae</taxon>
        <taxon>BOP clade</taxon>
        <taxon>Oryzoideae</taxon>
        <taxon>Oryzeae</taxon>
        <taxon>Oryzinae</taxon>
        <taxon>Oryza</taxon>
    </lineage>
</organism>
<proteinExistence type="predicted"/>
<dbReference type="HOGENOM" id="CLU_2907682_0_0_1"/>
<dbReference type="Proteomes" id="UP000006038">
    <property type="component" value="Chromosome 12"/>
</dbReference>
<dbReference type="EnsemblPlants" id="OB12G25510.1">
    <property type="protein sequence ID" value="OB12G25510.1"/>
    <property type="gene ID" value="OB12G25510"/>
</dbReference>
<sequence length="62" mass="6693">MVEALRLQSVETAPLKLGLGRNMGIHRGDFNGGFILHGALKRNEKGHEKGPVMHGAPLQPPL</sequence>
<evidence type="ECO:0000313" key="1">
    <source>
        <dbReference type="EnsemblPlants" id="OB12G25510.1"/>
    </source>
</evidence>
<dbReference type="AlphaFoldDB" id="J3NEZ3"/>
<dbReference type="Gramene" id="OB12G25510.1">
    <property type="protein sequence ID" value="OB12G25510.1"/>
    <property type="gene ID" value="OB12G25510"/>
</dbReference>
<reference evidence="1" key="2">
    <citation type="submission" date="2013-04" db="UniProtKB">
        <authorList>
            <consortium name="EnsemblPlants"/>
        </authorList>
    </citation>
    <scope>IDENTIFICATION</scope>
</reference>
<evidence type="ECO:0000313" key="2">
    <source>
        <dbReference type="Proteomes" id="UP000006038"/>
    </source>
</evidence>